<dbReference type="EMBL" id="KV744849">
    <property type="protein sequence ID" value="OCK83907.1"/>
    <property type="molecule type" value="Genomic_DNA"/>
</dbReference>
<dbReference type="OrthoDB" id="3800245at2759"/>
<sequence>MRDEVLTSLREGGHRSPPPLAPALPLGLVEHGRRQRPERWQRSPEESAPMRKHRNPDEMERRGIERQLQPHPQTLALLPMHQPAQPPTLMQTARPIEREQQSRANQPEKLSLWKWVSSSIQPPAEAYETKEWPWRTILTEQQKRKMKAKISSPEPLMAIKPGSVNIAAESGGVGGQNAAVSLPVKNGVVISSHKPLPAPRTEKEPAKKRPKVFNLRDKRGYSPDRLTTFTDFLNPPQIDKSFLNHHGNAEVRKRRSSDFSFPCQGVEEKMREAPEVPSRILKPGKSKKEKEGDGTYSDLSFSCQGLRDEAARKREDKARPEQRRDHLEETWTERQPSPREELMRKAEERREEEERRERAEQRKQEERRMQEGRRQKEGWRKQEGRMHQEEEKCREEREQQVQRRLQEQWGLQKERRQQEERREQTVANTEKAFTGFDGRQCAAQASQTAVREYSHQELPQWDFFRDDEAIQDTWSFEEDDEV</sequence>
<reference evidence="2 3" key="1">
    <citation type="journal article" date="2016" name="Nat. Commun.">
        <title>Ectomycorrhizal ecology is imprinted in the genome of the dominant symbiotic fungus Cenococcum geophilum.</title>
        <authorList>
            <consortium name="DOE Joint Genome Institute"/>
            <person name="Peter M."/>
            <person name="Kohler A."/>
            <person name="Ohm R.A."/>
            <person name="Kuo A."/>
            <person name="Krutzmann J."/>
            <person name="Morin E."/>
            <person name="Arend M."/>
            <person name="Barry K.W."/>
            <person name="Binder M."/>
            <person name="Choi C."/>
            <person name="Clum A."/>
            <person name="Copeland A."/>
            <person name="Grisel N."/>
            <person name="Haridas S."/>
            <person name="Kipfer T."/>
            <person name="LaButti K."/>
            <person name="Lindquist E."/>
            <person name="Lipzen A."/>
            <person name="Maire R."/>
            <person name="Meier B."/>
            <person name="Mihaltcheva S."/>
            <person name="Molinier V."/>
            <person name="Murat C."/>
            <person name="Poggeler S."/>
            <person name="Quandt C.A."/>
            <person name="Sperisen C."/>
            <person name="Tritt A."/>
            <person name="Tisserant E."/>
            <person name="Crous P.W."/>
            <person name="Henrissat B."/>
            <person name="Nehls U."/>
            <person name="Egli S."/>
            <person name="Spatafora J.W."/>
            <person name="Grigoriev I.V."/>
            <person name="Martin F.M."/>
        </authorList>
    </citation>
    <scope>NUCLEOTIDE SEQUENCE [LARGE SCALE GENOMIC DNA]</scope>
    <source>
        <strain evidence="2 3">CBS 459.81</strain>
    </source>
</reference>
<feature type="region of interest" description="Disordered" evidence="1">
    <location>
        <begin position="266"/>
        <end position="431"/>
    </location>
</feature>
<evidence type="ECO:0000313" key="3">
    <source>
        <dbReference type="Proteomes" id="UP000250266"/>
    </source>
</evidence>
<evidence type="ECO:0000313" key="2">
    <source>
        <dbReference type="EMBL" id="OCK83907.1"/>
    </source>
</evidence>
<evidence type="ECO:0000256" key="1">
    <source>
        <dbReference type="SAM" id="MobiDB-lite"/>
    </source>
</evidence>
<feature type="compositionally biased region" description="Basic and acidic residues" evidence="1">
    <location>
        <begin position="30"/>
        <end position="65"/>
    </location>
</feature>
<feature type="compositionally biased region" description="Basic and acidic residues" evidence="1">
    <location>
        <begin position="306"/>
        <end position="424"/>
    </location>
</feature>
<feature type="region of interest" description="Disordered" evidence="1">
    <location>
        <begin position="1"/>
        <end position="107"/>
    </location>
</feature>
<protein>
    <submittedName>
        <fullName evidence="2">Uncharacterized protein</fullName>
    </submittedName>
</protein>
<dbReference type="AlphaFoldDB" id="A0A8E2EH62"/>
<accession>A0A8E2EH62</accession>
<name>A0A8E2EH62_9PEZI</name>
<dbReference type="Proteomes" id="UP000250266">
    <property type="component" value="Unassembled WGS sequence"/>
</dbReference>
<organism evidence="2 3">
    <name type="scientific">Lepidopterella palustris CBS 459.81</name>
    <dbReference type="NCBI Taxonomy" id="1314670"/>
    <lineage>
        <taxon>Eukaryota</taxon>
        <taxon>Fungi</taxon>
        <taxon>Dikarya</taxon>
        <taxon>Ascomycota</taxon>
        <taxon>Pezizomycotina</taxon>
        <taxon>Dothideomycetes</taxon>
        <taxon>Pleosporomycetidae</taxon>
        <taxon>Mytilinidiales</taxon>
        <taxon>Argynnaceae</taxon>
        <taxon>Lepidopterella</taxon>
    </lineage>
</organism>
<feature type="non-terminal residue" evidence="2">
    <location>
        <position position="482"/>
    </location>
</feature>
<keyword evidence="3" id="KW-1185">Reference proteome</keyword>
<proteinExistence type="predicted"/>
<gene>
    <name evidence="2" type="ORF">K432DRAFT_379048</name>
</gene>